<feature type="region of interest" description="Disordered" evidence="1">
    <location>
        <begin position="1"/>
        <end position="105"/>
    </location>
</feature>
<keyword evidence="2" id="KW-1133">Transmembrane helix</keyword>
<feature type="transmembrane region" description="Helical" evidence="2">
    <location>
        <begin position="130"/>
        <end position="149"/>
    </location>
</feature>
<evidence type="ECO:0000256" key="2">
    <source>
        <dbReference type="SAM" id="Phobius"/>
    </source>
</evidence>
<organism evidence="3 4">
    <name type="scientific">Apostasia shenzhenica</name>
    <dbReference type="NCBI Taxonomy" id="1088818"/>
    <lineage>
        <taxon>Eukaryota</taxon>
        <taxon>Viridiplantae</taxon>
        <taxon>Streptophyta</taxon>
        <taxon>Embryophyta</taxon>
        <taxon>Tracheophyta</taxon>
        <taxon>Spermatophyta</taxon>
        <taxon>Magnoliopsida</taxon>
        <taxon>Liliopsida</taxon>
        <taxon>Asparagales</taxon>
        <taxon>Orchidaceae</taxon>
        <taxon>Apostasioideae</taxon>
        <taxon>Apostasia</taxon>
    </lineage>
</organism>
<evidence type="ECO:0000313" key="3">
    <source>
        <dbReference type="EMBL" id="PKA53415.1"/>
    </source>
</evidence>
<evidence type="ECO:0000256" key="1">
    <source>
        <dbReference type="SAM" id="MobiDB-lite"/>
    </source>
</evidence>
<reference evidence="3 4" key="1">
    <citation type="journal article" date="2017" name="Nature">
        <title>The Apostasia genome and the evolution of orchids.</title>
        <authorList>
            <person name="Zhang G.Q."/>
            <person name="Liu K.W."/>
            <person name="Li Z."/>
            <person name="Lohaus R."/>
            <person name="Hsiao Y.Y."/>
            <person name="Niu S.C."/>
            <person name="Wang J.Y."/>
            <person name="Lin Y.C."/>
            <person name="Xu Q."/>
            <person name="Chen L.J."/>
            <person name="Yoshida K."/>
            <person name="Fujiwara S."/>
            <person name="Wang Z.W."/>
            <person name="Zhang Y.Q."/>
            <person name="Mitsuda N."/>
            <person name="Wang M."/>
            <person name="Liu G.H."/>
            <person name="Pecoraro L."/>
            <person name="Huang H.X."/>
            <person name="Xiao X.J."/>
            <person name="Lin M."/>
            <person name="Wu X.Y."/>
            <person name="Wu W.L."/>
            <person name="Chen Y.Y."/>
            <person name="Chang S.B."/>
            <person name="Sakamoto S."/>
            <person name="Ohme-Takagi M."/>
            <person name="Yagi M."/>
            <person name="Zeng S.J."/>
            <person name="Shen C.Y."/>
            <person name="Yeh C.M."/>
            <person name="Luo Y.B."/>
            <person name="Tsai W.C."/>
            <person name="Van de Peer Y."/>
            <person name="Liu Z.J."/>
        </authorList>
    </citation>
    <scope>NUCLEOTIDE SEQUENCE [LARGE SCALE GENOMIC DNA]</scope>
    <source>
        <strain evidence="4">cv. Shenzhen</strain>
        <tissue evidence="3">Stem</tissue>
    </source>
</reference>
<feature type="compositionally biased region" description="Low complexity" evidence="1">
    <location>
        <begin position="25"/>
        <end position="35"/>
    </location>
</feature>
<dbReference type="PANTHER" id="PTHR36347">
    <property type="entry name" value="EXPRESSED PROTEIN"/>
    <property type="match status" value="1"/>
</dbReference>
<keyword evidence="2" id="KW-0812">Transmembrane</keyword>
<dbReference type="AlphaFoldDB" id="A0A2I0AD24"/>
<gene>
    <name evidence="3" type="ORF">AXF42_Ash012357</name>
</gene>
<dbReference type="Proteomes" id="UP000236161">
    <property type="component" value="Unassembled WGS sequence"/>
</dbReference>
<sequence>MEAKLLSSPLPPAFMSSALRRKSPPLRSTTTLPSLRRTRLAPISSANSHDSNPSENEDPPRATNIRYRPRSRRDNKKKQQQRRQEEEEEEGGLRRPKADPKKKWEEMDLGEKALEAYMGEKGLLFWLNKFAYASIFAVVGGWILFRFVGPSLGLYRLDSPPLPPTSVFKGD</sequence>
<accession>A0A2I0AD24</accession>
<keyword evidence="2" id="KW-0472">Membrane</keyword>
<name>A0A2I0AD24_9ASPA</name>
<dbReference type="PANTHER" id="PTHR36347:SF1">
    <property type="entry name" value="EXPRESSED PROTEIN"/>
    <property type="match status" value="1"/>
</dbReference>
<dbReference type="EMBL" id="KZ451998">
    <property type="protein sequence ID" value="PKA53415.1"/>
    <property type="molecule type" value="Genomic_DNA"/>
</dbReference>
<dbReference type="OrthoDB" id="1925898at2759"/>
<feature type="compositionally biased region" description="Basic and acidic residues" evidence="1">
    <location>
        <begin position="91"/>
        <end position="105"/>
    </location>
</feature>
<evidence type="ECO:0000313" key="4">
    <source>
        <dbReference type="Proteomes" id="UP000236161"/>
    </source>
</evidence>
<proteinExistence type="predicted"/>
<feature type="compositionally biased region" description="Basic residues" evidence="1">
    <location>
        <begin position="67"/>
        <end position="81"/>
    </location>
</feature>
<dbReference type="GO" id="GO:0009507">
    <property type="term" value="C:chloroplast"/>
    <property type="evidence" value="ECO:0007669"/>
    <property type="project" value="TreeGrafter"/>
</dbReference>
<keyword evidence="4" id="KW-1185">Reference proteome</keyword>
<feature type="compositionally biased region" description="Polar residues" evidence="1">
    <location>
        <begin position="44"/>
        <end position="54"/>
    </location>
</feature>
<protein>
    <submittedName>
        <fullName evidence="3">Uncharacterized protein</fullName>
    </submittedName>
</protein>
<dbReference type="STRING" id="1088818.A0A2I0AD24"/>